<organism evidence="2 3">
    <name type="scientific">Coleophoma crateriformis</name>
    <dbReference type="NCBI Taxonomy" id="565419"/>
    <lineage>
        <taxon>Eukaryota</taxon>
        <taxon>Fungi</taxon>
        <taxon>Dikarya</taxon>
        <taxon>Ascomycota</taxon>
        <taxon>Pezizomycotina</taxon>
        <taxon>Leotiomycetes</taxon>
        <taxon>Helotiales</taxon>
        <taxon>Dermateaceae</taxon>
        <taxon>Coleophoma</taxon>
    </lineage>
</organism>
<evidence type="ECO:0000313" key="2">
    <source>
        <dbReference type="EMBL" id="RDW71819.1"/>
    </source>
</evidence>
<evidence type="ECO:0000313" key="3">
    <source>
        <dbReference type="Proteomes" id="UP000256328"/>
    </source>
</evidence>
<reference evidence="2 3" key="1">
    <citation type="journal article" date="2018" name="IMA Fungus">
        <title>IMA Genome-F 9: Draft genome sequence of Annulohypoxylon stygium, Aspergillus mulundensis, Berkeleyomyces basicola (syn. Thielaviopsis basicola), Ceratocystis smalleyi, two Cercospora beticola strains, Coleophoma cylindrospora, Fusarium fracticaudum, Phialophora cf. hyalina, and Morchella septimelata.</title>
        <authorList>
            <person name="Wingfield B.D."/>
            <person name="Bills G.F."/>
            <person name="Dong Y."/>
            <person name="Huang W."/>
            <person name="Nel W.J."/>
            <person name="Swalarsk-Parry B.S."/>
            <person name="Vaghefi N."/>
            <person name="Wilken P.M."/>
            <person name="An Z."/>
            <person name="de Beer Z.W."/>
            <person name="De Vos L."/>
            <person name="Chen L."/>
            <person name="Duong T.A."/>
            <person name="Gao Y."/>
            <person name="Hammerbacher A."/>
            <person name="Kikkert J.R."/>
            <person name="Li Y."/>
            <person name="Li H."/>
            <person name="Li K."/>
            <person name="Li Q."/>
            <person name="Liu X."/>
            <person name="Ma X."/>
            <person name="Naidoo K."/>
            <person name="Pethybridge S.J."/>
            <person name="Sun J."/>
            <person name="Steenkamp E.T."/>
            <person name="van der Nest M.A."/>
            <person name="van Wyk S."/>
            <person name="Wingfield M.J."/>
            <person name="Xiong C."/>
            <person name="Yue Q."/>
            <person name="Zhang X."/>
        </authorList>
    </citation>
    <scope>NUCLEOTIDE SEQUENCE [LARGE SCALE GENOMIC DNA]</scope>
    <source>
        <strain evidence="2 3">BP5796</strain>
    </source>
</reference>
<feature type="region of interest" description="Disordered" evidence="1">
    <location>
        <begin position="162"/>
        <end position="181"/>
    </location>
</feature>
<accession>A0A3D8RCP3</accession>
<proteinExistence type="predicted"/>
<sequence>MCRVTFHRFLSCPFEHVTQETAYCEDVPICNIIGFENPVESGCTVCEQNNQAAPAIDDNAASEPSREELVASTIREMLQAPRHARAGVIQDMSYRNLIGPAQVLVVLTAIWDLDAIGQESTLEVIMEALGMAVPRSEAEQNRRSEAIARLLMETFETEPCTICREDDPNDEGKITDEKVGQ</sequence>
<dbReference type="Proteomes" id="UP000256328">
    <property type="component" value="Unassembled WGS sequence"/>
</dbReference>
<keyword evidence="3" id="KW-1185">Reference proteome</keyword>
<gene>
    <name evidence="2" type="ORF">BP5796_07853</name>
</gene>
<dbReference type="AlphaFoldDB" id="A0A3D8RCP3"/>
<feature type="compositionally biased region" description="Basic and acidic residues" evidence="1">
    <location>
        <begin position="163"/>
        <end position="181"/>
    </location>
</feature>
<evidence type="ECO:0000256" key="1">
    <source>
        <dbReference type="SAM" id="MobiDB-lite"/>
    </source>
</evidence>
<protein>
    <submittedName>
        <fullName evidence="2">Uncharacterized protein</fullName>
    </submittedName>
</protein>
<comment type="caution">
    <text evidence="2">The sequence shown here is derived from an EMBL/GenBank/DDBJ whole genome shotgun (WGS) entry which is preliminary data.</text>
</comment>
<dbReference type="EMBL" id="PDLN01000011">
    <property type="protein sequence ID" value="RDW71819.1"/>
    <property type="molecule type" value="Genomic_DNA"/>
</dbReference>
<name>A0A3D8RCP3_9HELO</name>